<evidence type="ECO:0000256" key="4">
    <source>
        <dbReference type="ARBA" id="ARBA00022679"/>
    </source>
</evidence>
<evidence type="ECO:0000313" key="7">
    <source>
        <dbReference type="EMBL" id="MBO8433607.1"/>
    </source>
</evidence>
<evidence type="ECO:0000313" key="8">
    <source>
        <dbReference type="Proteomes" id="UP000823612"/>
    </source>
</evidence>
<dbReference type="Gene3D" id="3.40.50.150">
    <property type="entry name" value="Vaccinia Virus protein VP39"/>
    <property type="match status" value="1"/>
</dbReference>
<feature type="binding site" evidence="6">
    <location>
        <position position="149"/>
    </location>
    <ligand>
        <name>S-adenosyl-L-methionine</name>
        <dbReference type="ChEBI" id="CHEBI:59789"/>
    </ligand>
</feature>
<dbReference type="GO" id="GO:0032259">
    <property type="term" value="P:methylation"/>
    <property type="evidence" value="ECO:0007669"/>
    <property type="project" value="UniProtKB-KW"/>
</dbReference>
<evidence type="ECO:0000256" key="3">
    <source>
        <dbReference type="ARBA" id="ARBA00022603"/>
    </source>
</evidence>
<comment type="caution">
    <text evidence="7">The sequence shown here is derived from an EMBL/GenBank/DDBJ whole genome shotgun (WGS) entry which is preliminary data.</text>
</comment>
<gene>
    <name evidence="6 7" type="primary">prmA</name>
    <name evidence="7" type="ORF">IAB08_10010</name>
</gene>
<keyword evidence="7" id="KW-0687">Ribonucleoprotein</keyword>
<dbReference type="GO" id="GO:0005840">
    <property type="term" value="C:ribosome"/>
    <property type="evidence" value="ECO:0007669"/>
    <property type="project" value="UniProtKB-KW"/>
</dbReference>
<keyword evidence="7" id="KW-0689">Ribosomal protein</keyword>
<dbReference type="Proteomes" id="UP000823612">
    <property type="component" value="Unassembled WGS sequence"/>
</dbReference>
<reference evidence="7" key="1">
    <citation type="submission" date="2020-10" db="EMBL/GenBank/DDBJ databases">
        <authorList>
            <person name="Gilroy R."/>
        </authorList>
    </citation>
    <scope>NUCLEOTIDE SEQUENCE</scope>
    <source>
        <strain evidence="7">2889</strain>
    </source>
</reference>
<dbReference type="InterPro" id="IPR004498">
    <property type="entry name" value="Ribosomal_PrmA_MeTrfase"/>
</dbReference>
<name>A0A9D9DT03_9BACT</name>
<dbReference type="PANTHER" id="PTHR43648:SF1">
    <property type="entry name" value="ELECTRON TRANSFER FLAVOPROTEIN BETA SUBUNIT LYSINE METHYLTRANSFERASE"/>
    <property type="match status" value="1"/>
</dbReference>
<keyword evidence="3 6" id="KW-0489">Methyltransferase</keyword>
<protein>
    <recommendedName>
        <fullName evidence="6">Ribosomal protein L11 methyltransferase</fullName>
        <shortName evidence="6">L11 Mtase</shortName>
        <ecNumber evidence="6">2.1.1.-</ecNumber>
    </recommendedName>
</protein>
<dbReference type="NCBIfam" id="NF001785">
    <property type="entry name" value="PRK00517.2-2"/>
    <property type="match status" value="1"/>
</dbReference>
<reference evidence="7" key="2">
    <citation type="journal article" date="2021" name="PeerJ">
        <title>Extensive microbial diversity within the chicken gut microbiome revealed by metagenomics and culture.</title>
        <authorList>
            <person name="Gilroy R."/>
            <person name="Ravi A."/>
            <person name="Getino M."/>
            <person name="Pursley I."/>
            <person name="Horton D.L."/>
            <person name="Alikhan N.F."/>
            <person name="Baker D."/>
            <person name="Gharbi K."/>
            <person name="Hall N."/>
            <person name="Watson M."/>
            <person name="Adriaenssens E.M."/>
            <person name="Foster-Nyarko E."/>
            <person name="Jarju S."/>
            <person name="Secka A."/>
            <person name="Antonio M."/>
            <person name="Oren A."/>
            <person name="Chaudhuri R.R."/>
            <person name="La Ragione R."/>
            <person name="Hildebrand F."/>
            <person name="Pallen M.J."/>
        </authorList>
    </citation>
    <scope>NUCLEOTIDE SEQUENCE</scope>
    <source>
        <strain evidence="7">2889</strain>
    </source>
</reference>
<dbReference type="CDD" id="cd02440">
    <property type="entry name" value="AdoMet_MTases"/>
    <property type="match status" value="1"/>
</dbReference>
<feature type="binding site" evidence="6">
    <location>
        <position position="233"/>
    </location>
    <ligand>
        <name>S-adenosyl-L-methionine</name>
        <dbReference type="ChEBI" id="CHEBI:59789"/>
    </ligand>
</feature>
<dbReference type="Pfam" id="PF06325">
    <property type="entry name" value="PrmA"/>
    <property type="match status" value="1"/>
</dbReference>
<evidence type="ECO:0000256" key="2">
    <source>
        <dbReference type="ARBA" id="ARBA00022490"/>
    </source>
</evidence>
<feature type="binding site" evidence="6">
    <location>
        <position position="171"/>
    </location>
    <ligand>
        <name>S-adenosyl-L-methionine</name>
        <dbReference type="ChEBI" id="CHEBI:59789"/>
    </ligand>
</feature>
<dbReference type="AlphaFoldDB" id="A0A9D9DT03"/>
<sequence length="297" mass="33761">MNYYELRLQHHLEDFAVDLLQDDLASLGFESFETEEALLKAYIPAKEYEARKAEIDALLESITEIESRADELIPDQDWNAVWESQYEPVRFGDFCFVHAPFHAPIEEVRYNIEIEPKMSFGTAHHPTTSLMIRFLEENPPQGEDVLDMGCGTAVLGILAAMQGARSVDCIDIDEWAYRNAVENAVRNGFAAESFPEGTVGNIGGLGNHAPRFRVFQGDAGLLDGARYDRIIANINRNILLRDMSRYAGCLRAGGLLYLSGFYLQDMEMLEQECNAHRLFYRKHLALDSWAAMEFYKK</sequence>
<evidence type="ECO:0000256" key="5">
    <source>
        <dbReference type="ARBA" id="ARBA00022691"/>
    </source>
</evidence>
<keyword evidence="4 6" id="KW-0808">Transferase</keyword>
<keyword evidence="5 6" id="KW-0949">S-adenosyl-L-methionine</keyword>
<accession>A0A9D9DT03</accession>
<dbReference type="SUPFAM" id="SSF53335">
    <property type="entry name" value="S-adenosyl-L-methionine-dependent methyltransferases"/>
    <property type="match status" value="1"/>
</dbReference>
<dbReference type="InterPro" id="IPR050078">
    <property type="entry name" value="Ribosomal_L11_MeTrfase_PrmA"/>
</dbReference>
<comment type="catalytic activity">
    <reaction evidence="6">
        <text>L-lysyl-[protein] + 3 S-adenosyl-L-methionine = N(6),N(6),N(6)-trimethyl-L-lysyl-[protein] + 3 S-adenosyl-L-homocysteine + 3 H(+)</text>
        <dbReference type="Rhea" id="RHEA:54192"/>
        <dbReference type="Rhea" id="RHEA-COMP:9752"/>
        <dbReference type="Rhea" id="RHEA-COMP:13826"/>
        <dbReference type="ChEBI" id="CHEBI:15378"/>
        <dbReference type="ChEBI" id="CHEBI:29969"/>
        <dbReference type="ChEBI" id="CHEBI:57856"/>
        <dbReference type="ChEBI" id="CHEBI:59789"/>
        <dbReference type="ChEBI" id="CHEBI:61961"/>
    </reaction>
</comment>
<organism evidence="7 8">
    <name type="scientific">Candidatus Pullibacteroides excrementavium</name>
    <dbReference type="NCBI Taxonomy" id="2840905"/>
    <lineage>
        <taxon>Bacteria</taxon>
        <taxon>Pseudomonadati</taxon>
        <taxon>Bacteroidota</taxon>
        <taxon>Bacteroidia</taxon>
        <taxon>Bacteroidales</taxon>
        <taxon>Candidatus Pullibacteroides</taxon>
    </lineage>
</organism>
<dbReference type="EMBL" id="JADIMZ010000156">
    <property type="protein sequence ID" value="MBO8433607.1"/>
    <property type="molecule type" value="Genomic_DNA"/>
</dbReference>
<comment type="similarity">
    <text evidence="1 6">Belongs to the methyltransferase superfamily. PrmA family.</text>
</comment>
<dbReference type="PANTHER" id="PTHR43648">
    <property type="entry name" value="ELECTRON TRANSFER FLAVOPROTEIN BETA SUBUNIT LYSINE METHYLTRANSFERASE"/>
    <property type="match status" value="1"/>
</dbReference>
<dbReference type="InterPro" id="IPR029063">
    <property type="entry name" value="SAM-dependent_MTases_sf"/>
</dbReference>
<evidence type="ECO:0000256" key="6">
    <source>
        <dbReference type="HAMAP-Rule" id="MF_00735"/>
    </source>
</evidence>
<dbReference type="EC" id="2.1.1.-" evidence="6"/>
<dbReference type="PIRSF" id="PIRSF000401">
    <property type="entry name" value="RPL11_MTase"/>
    <property type="match status" value="1"/>
</dbReference>
<dbReference type="HAMAP" id="MF_00735">
    <property type="entry name" value="Methyltr_PrmA"/>
    <property type="match status" value="1"/>
</dbReference>
<dbReference type="GO" id="GO:0008276">
    <property type="term" value="F:protein methyltransferase activity"/>
    <property type="evidence" value="ECO:0007669"/>
    <property type="project" value="UniProtKB-UniRule"/>
</dbReference>
<proteinExistence type="inferred from homology"/>
<feature type="binding site" evidence="6">
    <location>
        <position position="128"/>
    </location>
    <ligand>
        <name>S-adenosyl-L-methionine</name>
        <dbReference type="ChEBI" id="CHEBI:59789"/>
    </ligand>
</feature>
<comment type="function">
    <text evidence="6">Methylates ribosomal protein L11.</text>
</comment>
<keyword evidence="2 6" id="KW-0963">Cytoplasm</keyword>
<evidence type="ECO:0000256" key="1">
    <source>
        <dbReference type="ARBA" id="ARBA00009741"/>
    </source>
</evidence>
<dbReference type="GO" id="GO:0005737">
    <property type="term" value="C:cytoplasm"/>
    <property type="evidence" value="ECO:0007669"/>
    <property type="project" value="UniProtKB-SubCell"/>
</dbReference>
<comment type="subcellular location">
    <subcellularLocation>
        <location evidence="6">Cytoplasm</location>
    </subcellularLocation>
</comment>